<evidence type="ECO:0000256" key="2">
    <source>
        <dbReference type="SAM" id="SignalP"/>
    </source>
</evidence>
<dbReference type="EMBL" id="JAUCMV010000003">
    <property type="protein sequence ID" value="KAK0407726.1"/>
    <property type="molecule type" value="Genomic_DNA"/>
</dbReference>
<evidence type="ECO:0000313" key="4">
    <source>
        <dbReference type="Proteomes" id="UP001175271"/>
    </source>
</evidence>
<feature type="signal peptide" evidence="2">
    <location>
        <begin position="1"/>
        <end position="18"/>
    </location>
</feature>
<accession>A0AA39HM56</accession>
<evidence type="ECO:0000256" key="1">
    <source>
        <dbReference type="SAM" id="MobiDB-lite"/>
    </source>
</evidence>
<proteinExistence type="predicted"/>
<reference evidence="3" key="1">
    <citation type="submission" date="2023-06" db="EMBL/GenBank/DDBJ databases">
        <title>Genomic analysis of the entomopathogenic nematode Steinernema hermaphroditum.</title>
        <authorList>
            <person name="Schwarz E.M."/>
            <person name="Heppert J.K."/>
            <person name="Baniya A."/>
            <person name="Schwartz H.T."/>
            <person name="Tan C.-H."/>
            <person name="Antoshechkin I."/>
            <person name="Sternberg P.W."/>
            <person name="Goodrich-Blair H."/>
            <person name="Dillman A.R."/>
        </authorList>
    </citation>
    <scope>NUCLEOTIDE SEQUENCE</scope>
    <source>
        <strain evidence="3">PS9179</strain>
        <tissue evidence="3">Whole animal</tissue>
    </source>
</reference>
<feature type="region of interest" description="Disordered" evidence="1">
    <location>
        <begin position="89"/>
        <end position="116"/>
    </location>
</feature>
<gene>
    <name evidence="3" type="ORF">QR680_003551</name>
</gene>
<sequence>MRSTGVLVFALLFFVASCDEVFWAKPVNPAMTTTNSTVTTSKPKITTTPKSNMTTITILNSNMTTPDSNITMITTSKLNTTNSTMMLTTTPNPVTTISEAPTSKPVSSTRRSNRSSIFKPQNAVKINTNQLHNDAECPRGEVCSGVGSTTAGAFVFVLMVAMFG</sequence>
<protein>
    <submittedName>
        <fullName evidence="3">Uncharacterized protein</fullName>
    </submittedName>
</protein>
<organism evidence="3 4">
    <name type="scientific">Steinernema hermaphroditum</name>
    <dbReference type="NCBI Taxonomy" id="289476"/>
    <lineage>
        <taxon>Eukaryota</taxon>
        <taxon>Metazoa</taxon>
        <taxon>Ecdysozoa</taxon>
        <taxon>Nematoda</taxon>
        <taxon>Chromadorea</taxon>
        <taxon>Rhabditida</taxon>
        <taxon>Tylenchina</taxon>
        <taxon>Panagrolaimomorpha</taxon>
        <taxon>Strongyloidoidea</taxon>
        <taxon>Steinernematidae</taxon>
        <taxon>Steinernema</taxon>
    </lineage>
</organism>
<keyword evidence="2" id="KW-0732">Signal</keyword>
<name>A0AA39HM56_9BILA</name>
<evidence type="ECO:0000313" key="3">
    <source>
        <dbReference type="EMBL" id="KAK0407726.1"/>
    </source>
</evidence>
<feature type="compositionally biased region" description="Polar residues" evidence="1">
    <location>
        <begin position="91"/>
        <end position="116"/>
    </location>
</feature>
<feature type="chain" id="PRO_5041337987" evidence="2">
    <location>
        <begin position="19"/>
        <end position="164"/>
    </location>
</feature>
<dbReference type="Proteomes" id="UP001175271">
    <property type="component" value="Unassembled WGS sequence"/>
</dbReference>
<comment type="caution">
    <text evidence="3">The sequence shown here is derived from an EMBL/GenBank/DDBJ whole genome shotgun (WGS) entry which is preliminary data.</text>
</comment>
<dbReference type="AlphaFoldDB" id="A0AA39HM56"/>
<dbReference type="PROSITE" id="PS51257">
    <property type="entry name" value="PROKAR_LIPOPROTEIN"/>
    <property type="match status" value="1"/>
</dbReference>
<keyword evidence="4" id="KW-1185">Reference proteome</keyword>